<accession>A0ABY7FG30</accession>
<dbReference type="EMBL" id="CP111022">
    <property type="protein sequence ID" value="WAR18191.1"/>
    <property type="molecule type" value="Genomic_DNA"/>
</dbReference>
<sequence length="187" mass="20645">MPNSFGAELSGNLLGNFNRTVLWKSITSGIPLGQRNQVIGKSGHSLKDRNYVEFQVTQAEINIILLNETSKFTFGFVRESASAPTSSSSDSIMNTTFAGPSPKSSTGYRGKEPVKKHCAVQQKRYQLPFKGIKHQLVQECIVCSLEAFYILRWHRNVALQSQFLGTGEGSLMQPAVCIYGYSTSSKL</sequence>
<gene>
    <name evidence="2" type="ORF">MAR_000029</name>
</gene>
<evidence type="ECO:0000313" key="2">
    <source>
        <dbReference type="EMBL" id="WAR18191.1"/>
    </source>
</evidence>
<proteinExistence type="predicted"/>
<feature type="compositionally biased region" description="Polar residues" evidence="1">
    <location>
        <begin position="92"/>
        <end position="107"/>
    </location>
</feature>
<feature type="region of interest" description="Disordered" evidence="1">
    <location>
        <begin position="83"/>
        <end position="111"/>
    </location>
</feature>
<protein>
    <submittedName>
        <fullName evidence="2">Uncharacterized protein</fullName>
    </submittedName>
</protein>
<evidence type="ECO:0000256" key="1">
    <source>
        <dbReference type="SAM" id="MobiDB-lite"/>
    </source>
</evidence>
<evidence type="ECO:0000313" key="3">
    <source>
        <dbReference type="Proteomes" id="UP001164746"/>
    </source>
</evidence>
<name>A0ABY7FG30_MYAAR</name>
<organism evidence="2 3">
    <name type="scientific">Mya arenaria</name>
    <name type="common">Soft-shell clam</name>
    <dbReference type="NCBI Taxonomy" id="6604"/>
    <lineage>
        <taxon>Eukaryota</taxon>
        <taxon>Metazoa</taxon>
        <taxon>Spiralia</taxon>
        <taxon>Lophotrochozoa</taxon>
        <taxon>Mollusca</taxon>
        <taxon>Bivalvia</taxon>
        <taxon>Autobranchia</taxon>
        <taxon>Heteroconchia</taxon>
        <taxon>Euheterodonta</taxon>
        <taxon>Imparidentia</taxon>
        <taxon>Neoheterodontei</taxon>
        <taxon>Myida</taxon>
        <taxon>Myoidea</taxon>
        <taxon>Myidae</taxon>
        <taxon>Mya</taxon>
    </lineage>
</organism>
<keyword evidence="3" id="KW-1185">Reference proteome</keyword>
<reference evidence="2" key="1">
    <citation type="submission" date="2022-11" db="EMBL/GenBank/DDBJ databases">
        <title>Centuries of genome instability and evolution in soft-shell clam transmissible cancer (bioRxiv).</title>
        <authorList>
            <person name="Hart S.F.M."/>
            <person name="Yonemitsu M.A."/>
            <person name="Giersch R.M."/>
            <person name="Beal B.F."/>
            <person name="Arriagada G."/>
            <person name="Davis B.W."/>
            <person name="Ostrander E.A."/>
            <person name="Goff S.P."/>
            <person name="Metzger M.J."/>
        </authorList>
    </citation>
    <scope>NUCLEOTIDE SEQUENCE</scope>
    <source>
        <strain evidence="2">MELC-2E11</strain>
        <tissue evidence="2">Siphon/mantle</tissue>
    </source>
</reference>
<dbReference type="Proteomes" id="UP001164746">
    <property type="component" value="Chromosome 11"/>
</dbReference>